<dbReference type="Proteomes" id="UP000184499">
    <property type="component" value="Unassembled WGS sequence"/>
</dbReference>
<feature type="region of interest" description="Disordered" evidence="1">
    <location>
        <begin position="1"/>
        <end position="23"/>
    </location>
</feature>
<dbReference type="AlphaFoldDB" id="A0A1L9UAJ3"/>
<keyword evidence="3" id="KW-1185">Reference proteome</keyword>
<dbReference type="GeneID" id="93581105"/>
<evidence type="ECO:0000313" key="3">
    <source>
        <dbReference type="Proteomes" id="UP000184499"/>
    </source>
</evidence>
<dbReference type="STRING" id="767769.A0A1L9UAJ3"/>
<proteinExistence type="predicted"/>
<dbReference type="EMBL" id="KV878690">
    <property type="protein sequence ID" value="OJJ68641.1"/>
    <property type="molecule type" value="Genomic_DNA"/>
</dbReference>
<reference evidence="3" key="1">
    <citation type="journal article" date="2017" name="Genome Biol.">
        <title>Comparative genomics reveals high biological diversity and specific adaptations in the industrially and medically important fungal genus Aspergillus.</title>
        <authorList>
            <person name="de Vries R.P."/>
            <person name="Riley R."/>
            <person name="Wiebenga A."/>
            <person name="Aguilar-Osorio G."/>
            <person name="Amillis S."/>
            <person name="Uchima C.A."/>
            <person name="Anderluh G."/>
            <person name="Asadollahi M."/>
            <person name="Askin M."/>
            <person name="Barry K."/>
            <person name="Battaglia E."/>
            <person name="Bayram O."/>
            <person name="Benocci T."/>
            <person name="Braus-Stromeyer S.A."/>
            <person name="Caldana C."/>
            <person name="Canovas D."/>
            <person name="Cerqueira G.C."/>
            <person name="Chen F."/>
            <person name="Chen W."/>
            <person name="Choi C."/>
            <person name="Clum A."/>
            <person name="Dos Santos R.A."/>
            <person name="Damasio A.R."/>
            <person name="Diallinas G."/>
            <person name="Emri T."/>
            <person name="Fekete E."/>
            <person name="Flipphi M."/>
            <person name="Freyberg S."/>
            <person name="Gallo A."/>
            <person name="Gournas C."/>
            <person name="Habgood R."/>
            <person name="Hainaut M."/>
            <person name="Harispe M.L."/>
            <person name="Henrissat B."/>
            <person name="Hilden K.S."/>
            <person name="Hope R."/>
            <person name="Hossain A."/>
            <person name="Karabika E."/>
            <person name="Karaffa L."/>
            <person name="Karanyi Z."/>
            <person name="Krasevec N."/>
            <person name="Kuo A."/>
            <person name="Kusch H."/>
            <person name="LaButti K."/>
            <person name="Lagendijk E.L."/>
            <person name="Lapidus A."/>
            <person name="Levasseur A."/>
            <person name="Lindquist E."/>
            <person name="Lipzen A."/>
            <person name="Logrieco A.F."/>
            <person name="MacCabe A."/>
            <person name="Maekelae M.R."/>
            <person name="Malavazi I."/>
            <person name="Melin P."/>
            <person name="Meyer V."/>
            <person name="Mielnichuk N."/>
            <person name="Miskei M."/>
            <person name="Molnar A.P."/>
            <person name="Mule G."/>
            <person name="Ngan C.Y."/>
            <person name="Orejas M."/>
            <person name="Orosz E."/>
            <person name="Ouedraogo J.P."/>
            <person name="Overkamp K.M."/>
            <person name="Park H.-S."/>
            <person name="Perrone G."/>
            <person name="Piumi F."/>
            <person name="Punt P.J."/>
            <person name="Ram A.F."/>
            <person name="Ramon A."/>
            <person name="Rauscher S."/>
            <person name="Record E."/>
            <person name="Riano-Pachon D.M."/>
            <person name="Robert V."/>
            <person name="Roehrig J."/>
            <person name="Ruller R."/>
            <person name="Salamov A."/>
            <person name="Salih N.S."/>
            <person name="Samson R.A."/>
            <person name="Sandor E."/>
            <person name="Sanguinetti M."/>
            <person name="Schuetze T."/>
            <person name="Sepcic K."/>
            <person name="Shelest E."/>
            <person name="Sherlock G."/>
            <person name="Sophianopoulou V."/>
            <person name="Squina F.M."/>
            <person name="Sun H."/>
            <person name="Susca A."/>
            <person name="Todd R.B."/>
            <person name="Tsang A."/>
            <person name="Unkles S.E."/>
            <person name="van de Wiele N."/>
            <person name="van Rossen-Uffink D."/>
            <person name="Oliveira J.V."/>
            <person name="Vesth T.C."/>
            <person name="Visser J."/>
            <person name="Yu J.-H."/>
            <person name="Zhou M."/>
            <person name="Andersen M.R."/>
            <person name="Archer D.B."/>
            <person name="Baker S.E."/>
            <person name="Benoit I."/>
            <person name="Brakhage A.A."/>
            <person name="Braus G.H."/>
            <person name="Fischer R."/>
            <person name="Frisvad J.C."/>
            <person name="Goldman G.H."/>
            <person name="Houbraken J."/>
            <person name="Oakley B."/>
            <person name="Pocsi I."/>
            <person name="Scazzocchio C."/>
            <person name="Seiboth B."/>
            <person name="vanKuyk P.A."/>
            <person name="Wortman J."/>
            <person name="Dyer P.S."/>
            <person name="Grigoriev I.V."/>
        </authorList>
    </citation>
    <scope>NUCLEOTIDE SEQUENCE [LARGE SCALE GENOMIC DNA]</scope>
    <source>
        <strain evidence="3">CBS 101740 / IMI 381727 / IBT 21946</strain>
    </source>
</reference>
<evidence type="ECO:0000313" key="2">
    <source>
        <dbReference type="EMBL" id="OJJ68641.1"/>
    </source>
</evidence>
<gene>
    <name evidence="2" type="ORF">ASPBRDRAFT_659073</name>
</gene>
<organism evidence="2 3">
    <name type="scientific">Aspergillus brasiliensis (strain CBS 101740 / IMI 381727 / IBT 21946)</name>
    <dbReference type="NCBI Taxonomy" id="767769"/>
    <lineage>
        <taxon>Eukaryota</taxon>
        <taxon>Fungi</taxon>
        <taxon>Dikarya</taxon>
        <taxon>Ascomycota</taxon>
        <taxon>Pezizomycotina</taxon>
        <taxon>Eurotiomycetes</taxon>
        <taxon>Eurotiomycetidae</taxon>
        <taxon>Eurotiales</taxon>
        <taxon>Aspergillaceae</taxon>
        <taxon>Aspergillus</taxon>
        <taxon>Aspergillus subgen. Circumdati</taxon>
    </lineage>
</organism>
<protein>
    <submittedName>
        <fullName evidence="2">Uncharacterized protein</fullName>
    </submittedName>
</protein>
<dbReference type="RefSeq" id="XP_067475890.1">
    <property type="nucleotide sequence ID" value="XM_067628617.1"/>
</dbReference>
<dbReference type="OrthoDB" id="4207132at2759"/>
<name>A0A1L9UAJ3_ASPBC</name>
<dbReference type="VEuPathDB" id="FungiDB:ASPBRDRAFT_659073"/>
<sequence length="397" mass="45704">MGHPSWNQKPIPPKVPRDTELKPSTAQVGWTTNLLHKKNEKAHYIVREAFEPVFLRAELGPAIYKYATSDGQAIAETTTMRSKWFPQGEIGPGSVLKLKNEWVVREAKSEHTFQEDHDYHLARVGPSWTAIRLFVEKRGTRTKAYMRIYKQLMNGGTEAEPAHVRARQANSSWCPVELKVYRSLPNKRPLIDESGWVPGGFLIYVVWEIVPGVQLGDTSGSKVQKTLDRSERDAIREKFKEGRMKLYDWGFDPHPGSGWNLVWHAKTSTLYFVGWFLAYKNDDKKSWDPRFWYFWDLTRPPTKKDRSKTPDESWVWKMKTTSSFPWTTSVVDVQEPLPALPHSLSYEQVYVGDEHGVQGMYNQLIGQAKGCGELDNRFTTYNLAGNPLRTWPDLRSG</sequence>
<accession>A0A1L9UAJ3</accession>
<evidence type="ECO:0000256" key="1">
    <source>
        <dbReference type="SAM" id="MobiDB-lite"/>
    </source>
</evidence>